<comment type="caution">
    <text evidence="2">The sequence shown here is derived from an EMBL/GenBank/DDBJ whole genome shotgun (WGS) entry which is preliminary data.</text>
</comment>
<dbReference type="PANTHER" id="PTHR34595">
    <property type="entry name" value="BLR5612 PROTEIN"/>
    <property type="match status" value="1"/>
</dbReference>
<reference evidence="2" key="1">
    <citation type="submission" date="2016-10" db="EMBL/GenBank/DDBJ databases">
        <title>Sequence of Gallionella enrichment culture.</title>
        <authorList>
            <person name="Poehlein A."/>
            <person name="Muehling M."/>
            <person name="Daniel R."/>
        </authorList>
    </citation>
    <scope>NUCLEOTIDE SEQUENCE</scope>
</reference>
<evidence type="ECO:0000259" key="1">
    <source>
        <dbReference type="Pfam" id="PF04168"/>
    </source>
</evidence>
<accession>A0A1J5T2V2</accession>
<organism evidence="2">
    <name type="scientific">mine drainage metagenome</name>
    <dbReference type="NCBI Taxonomy" id="410659"/>
    <lineage>
        <taxon>unclassified sequences</taxon>
        <taxon>metagenomes</taxon>
        <taxon>ecological metagenomes</taxon>
    </lineage>
</organism>
<gene>
    <name evidence="2" type="ORF">GALL_42840</name>
</gene>
<sequence>MLARAAQNLYWMARYLERAENTARLINSTTDVLLDLPQGATLGWDTLIKAVGLDESFSKRYSQANEDSIMRFMIEDEQNPSSILSCVKYARENTRTLRELLPEDLWECINSLYLYLRANANQATTSRRERYLVLNNVIAKRHAIVGLISGVMAHDLAYQFIRLGRNIERADMTTRILDINFAVSIPKDIALYEMSIERLWMSTLKALSAYQTYRRRKAVHVSSKNVIDFLINDEHFPRSLLYCLNEMESCLRVVPFSDTVLNTVRNSKAGLQRLLSDNLHNGELHELLDLTQKDLGEINAALNKQYFHAKVGQQQSQSDAEMVQ</sequence>
<protein>
    <recommendedName>
        <fullName evidence="1">DUF403 domain-containing protein</fullName>
    </recommendedName>
</protein>
<dbReference type="PANTHER" id="PTHR34595:SF7">
    <property type="entry name" value="SLL1039 PROTEIN"/>
    <property type="match status" value="1"/>
</dbReference>
<proteinExistence type="predicted"/>
<dbReference type="EMBL" id="MLJW01000011">
    <property type="protein sequence ID" value="OIR14483.1"/>
    <property type="molecule type" value="Genomic_DNA"/>
</dbReference>
<name>A0A1J5T2V2_9ZZZZ</name>
<dbReference type="InterPro" id="IPR007296">
    <property type="entry name" value="DUF403"/>
</dbReference>
<dbReference type="AlphaFoldDB" id="A0A1J5T2V2"/>
<evidence type="ECO:0000313" key="2">
    <source>
        <dbReference type="EMBL" id="OIR14483.1"/>
    </source>
</evidence>
<dbReference type="Pfam" id="PF04168">
    <property type="entry name" value="Alpha-E"/>
    <property type="match status" value="1"/>
</dbReference>
<feature type="domain" description="DUF403" evidence="1">
    <location>
        <begin position="1"/>
        <end position="307"/>
    </location>
</feature>
<dbReference type="InterPro" id="IPR051680">
    <property type="entry name" value="ATP-dep_Glu-Cys_Ligase-2"/>
</dbReference>